<organism evidence="3 4">
    <name type="scientific">Pseudomonas matsuisoli</name>
    <dbReference type="NCBI Taxonomy" id="1515666"/>
    <lineage>
        <taxon>Bacteria</taxon>
        <taxon>Pseudomonadati</taxon>
        <taxon>Pseudomonadota</taxon>
        <taxon>Gammaproteobacteria</taxon>
        <taxon>Pseudomonadales</taxon>
        <taxon>Pseudomonadaceae</taxon>
        <taxon>Pseudomonas</taxon>
    </lineage>
</organism>
<proteinExistence type="predicted"/>
<evidence type="ECO:0000313" key="3">
    <source>
        <dbReference type="EMBL" id="GGJ87987.1"/>
    </source>
</evidence>
<feature type="chain" id="PRO_5037018748" evidence="1">
    <location>
        <begin position="21"/>
        <end position="323"/>
    </location>
</feature>
<sequence>MNKIFSRRQFLAGTASASLALGAGTLLNGCGVLVKSGDADRVPNSSGTERPRMNVPANACDAHIHIADPRFAAVNANAPISAGMTVDDYRKLQARNGTVRTVVIQPKVYGTNNDCTLDAVKQLGSQGRGIAVLHPDVTDAELQRLHAGGIRGIRFSVWNPDNAVASIDMIEPLAVRISELGWHVQLHMSGDQIVDNQALIGRLPAPVVFDHMGRLPPSQGTAHPAFAVIAKLIERDKAWVKLAGAYLNTEIGPPAYADSTRVAKAWVDVAPERLVWGSDWPHVTEKTEKPDDAQLLDLLLAWAPDEAVRKGILVDNPARLYQF</sequence>
<keyword evidence="4" id="KW-1185">Reference proteome</keyword>
<dbReference type="Gene3D" id="3.20.20.140">
    <property type="entry name" value="Metal-dependent hydrolases"/>
    <property type="match status" value="1"/>
</dbReference>
<dbReference type="InterPro" id="IPR032466">
    <property type="entry name" value="Metal_Hydrolase"/>
</dbReference>
<reference evidence="3" key="2">
    <citation type="submission" date="2020-09" db="EMBL/GenBank/DDBJ databases">
        <authorList>
            <person name="Sun Q."/>
            <person name="Ohkuma M."/>
        </authorList>
    </citation>
    <scope>NUCLEOTIDE SEQUENCE</scope>
    <source>
        <strain evidence="3">JCM 30078</strain>
    </source>
</reference>
<dbReference type="Pfam" id="PF04909">
    <property type="entry name" value="Amidohydro_2"/>
    <property type="match status" value="1"/>
</dbReference>
<dbReference type="GO" id="GO:0016787">
    <property type="term" value="F:hydrolase activity"/>
    <property type="evidence" value="ECO:0007669"/>
    <property type="project" value="UniProtKB-KW"/>
</dbReference>
<dbReference type="InterPro" id="IPR006311">
    <property type="entry name" value="TAT_signal"/>
</dbReference>
<dbReference type="InterPro" id="IPR006680">
    <property type="entry name" value="Amidohydro-rel"/>
</dbReference>
<dbReference type="SUPFAM" id="SSF51556">
    <property type="entry name" value="Metallo-dependent hydrolases"/>
    <property type="match status" value="1"/>
</dbReference>
<dbReference type="PROSITE" id="PS51318">
    <property type="entry name" value="TAT"/>
    <property type="match status" value="1"/>
</dbReference>
<evidence type="ECO:0000259" key="2">
    <source>
        <dbReference type="Pfam" id="PF04909"/>
    </source>
</evidence>
<reference evidence="3" key="1">
    <citation type="journal article" date="2014" name="Int. J. Syst. Evol. Microbiol.">
        <title>Complete genome sequence of Corynebacterium casei LMG S-19264T (=DSM 44701T), isolated from a smear-ripened cheese.</title>
        <authorList>
            <consortium name="US DOE Joint Genome Institute (JGI-PGF)"/>
            <person name="Walter F."/>
            <person name="Albersmeier A."/>
            <person name="Kalinowski J."/>
            <person name="Ruckert C."/>
        </authorList>
    </citation>
    <scope>NUCLEOTIDE SEQUENCE</scope>
    <source>
        <strain evidence="3">JCM 30078</strain>
    </source>
</reference>
<accession>A0A917UVL9</accession>
<feature type="signal peptide" evidence="1">
    <location>
        <begin position="1"/>
        <end position="20"/>
    </location>
</feature>
<dbReference type="PANTHER" id="PTHR35563:SF2">
    <property type="entry name" value="BARREL METAL-DEPENDENT HYDROLASE, PUTATIVE (AFU_ORTHOLOGUE AFUA_1G16240)-RELATED"/>
    <property type="match status" value="1"/>
</dbReference>
<protein>
    <submittedName>
        <fullName evidence="3">2-pyrone-4,6-dicarboxylate hydrolase</fullName>
    </submittedName>
</protein>
<name>A0A917UVL9_9PSED</name>
<comment type="caution">
    <text evidence="3">The sequence shown here is derived from an EMBL/GenBank/DDBJ whole genome shotgun (WGS) entry which is preliminary data.</text>
</comment>
<evidence type="ECO:0000256" key="1">
    <source>
        <dbReference type="SAM" id="SignalP"/>
    </source>
</evidence>
<dbReference type="RefSeq" id="WP_188982246.1">
    <property type="nucleotide sequence ID" value="NZ_BMPO01000002.1"/>
</dbReference>
<dbReference type="InterPro" id="IPR052358">
    <property type="entry name" value="Aro_Compnd_Degr_Hydrolases"/>
</dbReference>
<evidence type="ECO:0000313" key="4">
    <source>
        <dbReference type="Proteomes" id="UP000635983"/>
    </source>
</evidence>
<dbReference type="AlphaFoldDB" id="A0A917UVL9"/>
<dbReference type="PANTHER" id="PTHR35563">
    <property type="entry name" value="BARREL METAL-DEPENDENT HYDROLASE, PUTATIVE (AFU_ORTHOLOGUE AFUA_1G16240)-RELATED"/>
    <property type="match status" value="1"/>
</dbReference>
<feature type="domain" description="Amidohydrolase-related" evidence="2">
    <location>
        <begin position="60"/>
        <end position="323"/>
    </location>
</feature>
<keyword evidence="3" id="KW-0378">Hydrolase</keyword>
<dbReference type="EMBL" id="BMPO01000002">
    <property type="protein sequence ID" value="GGJ87987.1"/>
    <property type="molecule type" value="Genomic_DNA"/>
</dbReference>
<keyword evidence="1" id="KW-0732">Signal</keyword>
<dbReference type="Proteomes" id="UP000635983">
    <property type="component" value="Unassembled WGS sequence"/>
</dbReference>
<gene>
    <name evidence="3" type="ORF">GCM10009304_12160</name>
</gene>